<evidence type="ECO:0000313" key="2">
    <source>
        <dbReference type="EMBL" id="KAF6230324.1"/>
    </source>
</evidence>
<protein>
    <submittedName>
        <fullName evidence="2">Uncharacterized protein</fullName>
    </submittedName>
</protein>
<evidence type="ECO:0000313" key="3">
    <source>
        <dbReference type="Proteomes" id="UP000593566"/>
    </source>
</evidence>
<organism evidence="2 3">
    <name type="scientific">Letharia lupina</name>
    <dbReference type="NCBI Taxonomy" id="560253"/>
    <lineage>
        <taxon>Eukaryota</taxon>
        <taxon>Fungi</taxon>
        <taxon>Dikarya</taxon>
        <taxon>Ascomycota</taxon>
        <taxon>Pezizomycotina</taxon>
        <taxon>Lecanoromycetes</taxon>
        <taxon>OSLEUM clade</taxon>
        <taxon>Lecanoromycetidae</taxon>
        <taxon>Lecanorales</taxon>
        <taxon>Lecanorineae</taxon>
        <taxon>Parmeliaceae</taxon>
        <taxon>Letharia</taxon>
    </lineage>
</organism>
<dbReference type="InterPro" id="IPR024079">
    <property type="entry name" value="MetalloPept_cat_dom_sf"/>
</dbReference>
<name>A0A8H6KZV1_9LECA</name>
<comment type="caution">
    <text evidence="2">The sequence shown here is derived from an EMBL/GenBank/DDBJ whole genome shotgun (WGS) entry which is preliminary data.</text>
</comment>
<dbReference type="GO" id="GO:0008237">
    <property type="term" value="F:metallopeptidase activity"/>
    <property type="evidence" value="ECO:0007669"/>
    <property type="project" value="InterPro"/>
</dbReference>
<feature type="chain" id="PRO_5033990304" evidence="1">
    <location>
        <begin position="17"/>
        <end position="305"/>
    </location>
</feature>
<keyword evidence="1" id="KW-0732">Signal</keyword>
<keyword evidence="3" id="KW-1185">Reference proteome</keyword>
<dbReference type="AlphaFoldDB" id="A0A8H6KZV1"/>
<accession>A0A8H6KZV1</accession>
<dbReference type="EMBL" id="JACCJB010000002">
    <property type="protein sequence ID" value="KAF6230324.1"/>
    <property type="molecule type" value="Genomic_DNA"/>
</dbReference>
<dbReference type="Gene3D" id="3.40.390.10">
    <property type="entry name" value="Collagenase (Catalytic Domain)"/>
    <property type="match status" value="1"/>
</dbReference>
<feature type="signal peptide" evidence="1">
    <location>
        <begin position="1"/>
        <end position="16"/>
    </location>
</feature>
<dbReference type="RefSeq" id="XP_037157581.1">
    <property type="nucleotide sequence ID" value="XM_037295580.1"/>
</dbReference>
<reference evidence="2 3" key="1">
    <citation type="journal article" date="2020" name="Genomics">
        <title>Complete, high-quality genomes from long-read metagenomic sequencing of two wolf lichen thalli reveals enigmatic genome architecture.</title>
        <authorList>
            <person name="McKenzie S.K."/>
            <person name="Walston R.F."/>
            <person name="Allen J.L."/>
        </authorList>
    </citation>
    <scope>NUCLEOTIDE SEQUENCE [LARGE SCALE GENOMIC DNA]</scope>
    <source>
        <strain evidence="2">WasteWater1</strain>
    </source>
</reference>
<proteinExistence type="predicted"/>
<dbReference type="Proteomes" id="UP000593566">
    <property type="component" value="Unassembled WGS sequence"/>
</dbReference>
<sequence>MLMRLSTLGLLALANASPDAKRSNYDMFMTGQYTVANCGGNTSLVVHLLNRLYTSLLPVIEDAKSTNTSPAYDAFFKDPSSAPFVSALFTNVTSGVALTPPAPYSLNGAPTFLCVTEPGQFMYKFHGQKDAYAECLANPTTTSNYVGFDPPKQYIIVCPSFFTSTIVSVPPPNTCLTVNTYINRFHGDGQSFWLYKMWIVLEMITHYYLFASTGLLTITNTNDANKCFRLAAEQSRLNANNYVYYAASVYGSCNDFPAPPTSGRELLEIDIEDPSDNGPDDAGPAAVTFIATDLEIGVEDTTGTP</sequence>
<evidence type="ECO:0000256" key="1">
    <source>
        <dbReference type="SAM" id="SignalP"/>
    </source>
</evidence>
<gene>
    <name evidence="2" type="ORF">HO133_004664</name>
</gene>
<dbReference type="GeneID" id="59333071"/>